<evidence type="ECO:0000256" key="1">
    <source>
        <dbReference type="SAM" id="MobiDB-lite"/>
    </source>
</evidence>
<accession>A0A100HGW6</accession>
<keyword evidence="2" id="KW-0732">Signal</keyword>
<protein>
    <submittedName>
        <fullName evidence="3">Dimethylaniline monooxygenase N-oxide forming</fullName>
    </submittedName>
</protein>
<keyword evidence="3" id="KW-0560">Oxidoreductase</keyword>
<feature type="signal peptide" evidence="2">
    <location>
        <begin position="1"/>
        <end position="18"/>
    </location>
</feature>
<proteinExistence type="predicted"/>
<evidence type="ECO:0000313" key="4">
    <source>
        <dbReference type="Proteomes" id="UP000056209"/>
    </source>
</evidence>
<sequence>MCRRSNTPTRRPAFAAYAAVTSALWPAPITITSKSGIPRSLARHPAPGASPRTQKRPAPTGNGPRRRDAQGSCTVLPFVKVTVTCGSVVAAPDTVQVAIRSR</sequence>
<evidence type="ECO:0000256" key="2">
    <source>
        <dbReference type="SAM" id="SignalP"/>
    </source>
</evidence>
<dbReference type="GO" id="GO:0004497">
    <property type="term" value="F:monooxygenase activity"/>
    <property type="evidence" value="ECO:0007669"/>
    <property type="project" value="UniProtKB-KW"/>
</dbReference>
<dbReference type="Proteomes" id="UP000056209">
    <property type="component" value="Unassembled WGS sequence"/>
</dbReference>
<name>A0A100HGW6_9DEIO</name>
<dbReference type="EMBL" id="BCMS01000001">
    <property type="protein sequence ID" value="GAQ20455.1"/>
    <property type="molecule type" value="Genomic_DNA"/>
</dbReference>
<feature type="chain" id="PRO_5007086480" evidence="2">
    <location>
        <begin position="19"/>
        <end position="102"/>
    </location>
</feature>
<feature type="region of interest" description="Disordered" evidence="1">
    <location>
        <begin position="34"/>
        <end position="72"/>
    </location>
</feature>
<organism evidence="3 4">
    <name type="scientific">Deinococcus grandis</name>
    <dbReference type="NCBI Taxonomy" id="57498"/>
    <lineage>
        <taxon>Bacteria</taxon>
        <taxon>Thermotogati</taxon>
        <taxon>Deinococcota</taxon>
        <taxon>Deinococci</taxon>
        <taxon>Deinococcales</taxon>
        <taxon>Deinococcaceae</taxon>
        <taxon>Deinococcus</taxon>
    </lineage>
</organism>
<gene>
    <name evidence="3" type="ORF">DEIGR_100482</name>
</gene>
<keyword evidence="3" id="KW-0503">Monooxygenase</keyword>
<evidence type="ECO:0000313" key="3">
    <source>
        <dbReference type="EMBL" id="GAQ20455.1"/>
    </source>
</evidence>
<reference evidence="4" key="1">
    <citation type="submission" date="2015-11" db="EMBL/GenBank/DDBJ databases">
        <title>Draft Genome Sequence of the Radioresistant Bacterium Deinococcus grandis, Isolated from Freshwater Fish in Japan.</title>
        <authorList>
            <person name="Satoh K."/>
            <person name="Onodera T."/>
            <person name="Omoso K."/>
            <person name="Takeda-Yano K."/>
            <person name="Katayama T."/>
            <person name="Oono Y."/>
            <person name="Narumi I."/>
        </authorList>
    </citation>
    <scope>NUCLEOTIDE SEQUENCE [LARGE SCALE GENOMIC DNA]</scope>
    <source>
        <strain evidence="4">ATCC 43672</strain>
    </source>
</reference>
<keyword evidence="4" id="KW-1185">Reference proteome</keyword>
<dbReference type="AlphaFoldDB" id="A0A100HGW6"/>
<comment type="caution">
    <text evidence="3">The sequence shown here is derived from an EMBL/GenBank/DDBJ whole genome shotgun (WGS) entry which is preliminary data.</text>
</comment>